<name>A0A0E9NJ52_SAICN</name>
<evidence type="ECO:0000313" key="1">
    <source>
        <dbReference type="EMBL" id="GAO49864.1"/>
    </source>
</evidence>
<gene>
    <name evidence="1" type="ORF">G7K_4001-t1</name>
</gene>
<reference evidence="1 2" key="2">
    <citation type="journal article" date="2014" name="J. Gen. Appl. Microbiol.">
        <title>The early diverging ascomycetous budding yeast Saitoella complicata has three histone deacetylases belonging to the Clr6, Hos2, and Rpd3 lineages.</title>
        <authorList>
            <person name="Nishida H."/>
            <person name="Matsumoto T."/>
            <person name="Kondo S."/>
            <person name="Hamamoto M."/>
            <person name="Yoshikawa H."/>
        </authorList>
    </citation>
    <scope>NUCLEOTIDE SEQUENCE [LARGE SCALE GENOMIC DNA]</scope>
    <source>
        <strain evidence="1 2">NRRL Y-17804</strain>
    </source>
</reference>
<dbReference type="AlphaFoldDB" id="A0A0E9NJ52"/>
<reference evidence="1 2" key="1">
    <citation type="journal article" date="2011" name="J. Gen. Appl. Microbiol.">
        <title>Draft genome sequencing of the enigmatic yeast Saitoella complicata.</title>
        <authorList>
            <person name="Nishida H."/>
            <person name="Hamamoto M."/>
            <person name="Sugiyama J."/>
        </authorList>
    </citation>
    <scope>NUCLEOTIDE SEQUENCE [LARGE SCALE GENOMIC DNA]</scope>
    <source>
        <strain evidence="1 2">NRRL Y-17804</strain>
    </source>
</reference>
<dbReference type="Proteomes" id="UP000033140">
    <property type="component" value="Unassembled WGS sequence"/>
</dbReference>
<organism evidence="1 2">
    <name type="scientific">Saitoella complicata (strain BCRC 22490 / CBS 7301 / JCM 7358 / NBRC 10748 / NRRL Y-17804)</name>
    <dbReference type="NCBI Taxonomy" id="698492"/>
    <lineage>
        <taxon>Eukaryota</taxon>
        <taxon>Fungi</taxon>
        <taxon>Dikarya</taxon>
        <taxon>Ascomycota</taxon>
        <taxon>Taphrinomycotina</taxon>
        <taxon>Taphrinomycotina incertae sedis</taxon>
        <taxon>Saitoella</taxon>
    </lineage>
</organism>
<sequence length="102" mass="11670">MCEASLLLPFCYFLLVFILLTGLRSLYCWWCTVSLFLSPKIVDELNISFAKCARGTHFMLACDITHPRLHQLDSVEYLTLKTVVEIPVPLINREQMTNGSES</sequence>
<comment type="caution">
    <text evidence="1">The sequence shown here is derived from an EMBL/GenBank/DDBJ whole genome shotgun (WGS) entry which is preliminary data.</text>
</comment>
<proteinExistence type="predicted"/>
<keyword evidence="2" id="KW-1185">Reference proteome</keyword>
<protein>
    <submittedName>
        <fullName evidence="1">Uncharacterized protein</fullName>
    </submittedName>
</protein>
<reference evidence="1 2" key="3">
    <citation type="journal article" date="2015" name="Genome Announc.">
        <title>Draft Genome Sequence of the Archiascomycetous Yeast Saitoella complicata.</title>
        <authorList>
            <person name="Yamauchi K."/>
            <person name="Kondo S."/>
            <person name="Hamamoto M."/>
            <person name="Takahashi Y."/>
            <person name="Ogura Y."/>
            <person name="Hayashi T."/>
            <person name="Nishida H."/>
        </authorList>
    </citation>
    <scope>NUCLEOTIDE SEQUENCE [LARGE SCALE GENOMIC DNA]</scope>
    <source>
        <strain evidence="1 2">NRRL Y-17804</strain>
    </source>
</reference>
<dbReference type="EMBL" id="BACD03000026">
    <property type="protein sequence ID" value="GAO49864.1"/>
    <property type="molecule type" value="Genomic_DNA"/>
</dbReference>
<accession>A0A0E9NJ52</accession>
<evidence type="ECO:0000313" key="2">
    <source>
        <dbReference type="Proteomes" id="UP000033140"/>
    </source>
</evidence>